<dbReference type="AlphaFoldDB" id="A0A411HHN1"/>
<name>A0A411HHN1_9GAMM</name>
<gene>
    <name evidence="2" type="ORF">ELE36_05795</name>
</gene>
<proteinExistence type="predicted"/>
<keyword evidence="3" id="KW-1185">Reference proteome</keyword>
<dbReference type="KEGG" id="xbc:ELE36_05795"/>
<evidence type="ECO:0000313" key="3">
    <source>
        <dbReference type="Proteomes" id="UP000291562"/>
    </source>
</evidence>
<organism evidence="2 3">
    <name type="scientific">Pseudolysobacter antarcticus</name>
    <dbReference type="NCBI Taxonomy" id="2511995"/>
    <lineage>
        <taxon>Bacteria</taxon>
        <taxon>Pseudomonadati</taxon>
        <taxon>Pseudomonadota</taxon>
        <taxon>Gammaproteobacteria</taxon>
        <taxon>Lysobacterales</taxon>
        <taxon>Rhodanobacteraceae</taxon>
        <taxon>Pseudolysobacter</taxon>
    </lineage>
</organism>
<sequence length="166" mass="18410">MAMPRLLRHLFAGHGARRFFPAASMQRIQQTITASENIHRGQIVFAVENALSPGALFAKVDAAQRARDVFGLLRVWDTTHNSGVLIYLLLADRRVEIVADRAIHAVVGNTAWEFICGEMQQRFALGEFEQGVIVGIEAISSLLAKYFPLGADEKNPNELSDRPIIL</sequence>
<dbReference type="RefSeq" id="WP_129832173.1">
    <property type="nucleotide sequence ID" value="NZ_CP035704.1"/>
</dbReference>
<protein>
    <recommendedName>
        <fullName evidence="1">TPM domain-containing protein</fullName>
    </recommendedName>
</protein>
<evidence type="ECO:0000259" key="1">
    <source>
        <dbReference type="Pfam" id="PF04536"/>
    </source>
</evidence>
<dbReference type="Gene3D" id="3.10.310.50">
    <property type="match status" value="1"/>
</dbReference>
<feature type="domain" description="TPM" evidence="1">
    <location>
        <begin position="19"/>
        <end position="140"/>
    </location>
</feature>
<dbReference type="OrthoDB" id="5683663at2"/>
<dbReference type="PANTHER" id="PTHR30373:SF8">
    <property type="entry name" value="BLL7265 PROTEIN"/>
    <property type="match status" value="1"/>
</dbReference>
<accession>A0A411HHN1</accession>
<dbReference type="EMBL" id="CP035704">
    <property type="protein sequence ID" value="QBB69914.1"/>
    <property type="molecule type" value="Genomic_DNA"/>
</dbReference>
<dbReference type="PANTHER" id="PTHR30373">
    <property type="entry name" value="UPF0603 PROTEIN YGCG"/>
    <property type="match status" value="1"/>
</dbReference>
<reference evidence="2 3" key="1">
    <citation type="submission" date="2019-01" db="EMBL/GenBank/DDBJ databases">
        <title>Pseudolysobacter antarctica gen. nov., sp. nov., isolated from Fildes Peninsula, Antarctica.</title>
        <authorList>
            <person name="Wei Z."/>
            <person name="Peng F."/>
        </authorList>
    </citation>
    <scope>NUCLEOTIDE SEQUENCE [LARGE SCALE GENOMIC DNA]</scope>
    <source>
        <strain evidence="2 3">AQ6-296</strain>
    </source>
</reference>
<evidence type="ECO:0000313" key="2">
    <source>
        <dbReference type="EMBL" id="QBB69914.1"/>
    </source>
</evidence>
<dbReference type="InterPro" id="IPR007621">
    <property type="entry name" value="TPM_dom"/>
</dbReference>
<dbReference type="Pfam" id="PF04536">
    <property type="entry name" value="TPM_phosphatase"/>
    <property type="match status" value="1"/>
</dbReference>
<dbReference type="Proteomes" id="UP000291562">
    <property type="component" value="Chromosome"/>
</dbReference>